<sequence>MTMFDFEGTLADLAIKVDDKKINEEFKGLSGRQRPRNSNKKETLLRWEKERKGIKIGTI</sequence>
<keyword evidence="2" id="KW-1185">Reference proteome</keyword>
<organism evidence="1 2">
    <name type="scientific">Vagococcus hydrophili</name>
    <dbReference type="NCBI Taxonomy" id="2714947"/>
    <lineage>
        <taxon>Bacteria</taxon>
        <taxon>Bacillati</taxon>
        <taxon>Bacillota</taxon>
        <taxon>Bacilli</taxon>
        <taxon>Lactobacillales</taxon>
        <taxon>Enterococcaceae</taxon>
        <taxon>Vagococcus</taxon>
    </lineage>
</organism>
<dbReference type="Proteomes" id="UP000501747">
    <property type="component" value="Chromosome"/>
</dbReference>
<reference evidence="1 2" key="1">
    <citation type="submission" date="2020-03" db="EMBL/GenBank/DDBJ databases">
        <title>Vagococcus sp. nov., isolated from beetles.</title>
        <authorList>
            <person name="Hyun D.-W."/>
            <person name="Bae J.-W."/>
        </authorList>
    </citation>
    <scope>NUCLEOTIDE SEQUENCE [LARGE SCALE GENOMIC DNA]</scope>
    <source>
        <strain evidence="1 2">HDW17B</strain>
    </source>
</reference>
<evidence type="ECO:0000313" key="2">
    <source>
        <dbReference type="Proteomes" id="UP000501747"/>
    </source>
</evidence>
<name>A0A6G8ARP6_9ENTE</name>
<evidence type="ECO:0000313" key="1">
    <source>
        <dbReference type="EMBL" id="QIL47595.1"/>
    </source>
</evidence>
<protein>
    <submittedName>
        <fullName evidence="1">Uncharacterized protein</fullName>
    </submittedName>
</protein>
<dbReference type="AlphaFoldDB" id="A0A6G8ARP6"/>
<dbReference type="RefSeq" id="WP_166033767.1">
    <property type="nucleotide sequence ID" value="NZ_CP049887.1"/>
</dbReference>
<dbReference type="KEGG" id="vhy:G7082_03105"/>
<accession>A0A6G8ARP6</accession>
<dbReference type="EMBL" id="CP049887">
    <property type="protein sequence ID" value="QIL47595.1"/>
    <property type="molecule type" value="Genomic_DNA"/>
</dbReference>
<gene>
    <name evidence="1" type="ORF">G7082_03105</name>
</gene>
<proteinExistence type="predicted"/>